<proteinExistence type="predicted"/>
<gene>
    <name evidence="3" type="ORF">PG997_013381</name>
</gene>
<dbReference type="InterPro" id="IPR036514">
    <property type="entry name" value="SGNH_hydro_sf"/>
</dbReference>
<dbReference type="RefSeq" id="XP_066663387.1">
    <property type="nucleotide sequence ID" value="XM_066817695.1"/>
</dbReference>
<name>A0ABR1V9A2_9PEZI</name>
<dbReference type="EMBL" id="JAQQWN010000009">
    <property type="protein sequence ID" value="KAK8066634.1"/>
    <property type="molecule type" value="Genomic_DNA"/>
</dbReference>
<accession>A0ABR1V9A2</accession>
<feature type="domain" description="SGNH hydrolase-type esterase" evidence="2">
    <location>
        <begin position="38"/>
        <end position="231"/>
    </location>
</feature>
<evidence type="ECO:0000313" key="3">
    <source>
        <dbReference type="EMBL" id="KAK8066634.1"/>
    </source>
</evidence>
<feature type="chain" id="PRO_5046581078" description="SGNH hydrolase-type esterase domain-containing protein" evidence="1">
    <location>
        <begin position="22"/>
        <end position="272"/>
    </location>
</feature>
<keyword evidence="1" id="KW-0732">Signal</keyword>
<dbReference type="Pfam" id="PF13472">
    <property type="entry name" value="Lipase_GDSL_2"/>
    <property type="match status" value="1"/>
</dbReference>
<feature type="signal peptide" evidence="1">
    <location>
        <begin position="1"/>
        <end position="21"/>
    </location>
</feature>
<dbReference type="PANTHER" id="PTHR43695">
    <property type="entry name" value="PUTATIVE (AFU_ORTHOLOGUE AFUA_2G17250)-RELATED"/>
    <property type="match status" value="1"/>
</dbReference>
<dbReference type="Gene3D" id="3.40.50.1110">
    <property type="entry name" value="SGNH hydrolase"/>
    <property type="match status" value="1"/>
</dbReference>
<comment type="caution">
    <text evidence="3">The sequence shown here is derived from an EMBL/GenBank/DDBJ whole genome shotgun (WGS) entry which is preliminary data.</text>
</comment>
<organism evidence="3 4">
    <name type="scientific">Apiospora hydei</name>
    <dbReference type="NCBI Taxonomy" id="1337664"/>
    <lineage>
        <taxon>Eukaryota</taxon>
        <taxon>Fungi</taxon>
        <taxon>Dikarya</taxon>
        <taxon>Ascomycota</taxon>
        <taxon>Pezizomycotina</taxon>
        <taxon>Sordariomycetes</taxon>
        <taxon>Xylariomycetidae</taxon>
        <taxon>Amphisphaeriales</taxon>
        <taxon>Apiosporaceae</taxon>
        <taxon>Apiospora</taxon>
    </lineage>
</organism>
<evidence type="ECO:0000256" key="1">
    <source>
        <dbReference type="SAM" id="SignalP"/>
    </source>
</evidence>
<evidence type="ECO:0000313" key="4">
    <source>
        <dbReference type="Proteomes" id="UP001433268"/>
    </source>
</evidence>
<sequence>MHLNAAFLVTLLLSSATLAGAKSPCNPCTSKPPAFILAGDSTTAVQSAGGGGWGNGFLSFLEAPPAWGVNKGHNGATTVSFVKGGDWANVTRLIDEKNAEGFQVWVTVQFGHNDQCHQKPDKNISLAQYTTNLISLTRSIRRHSAHPILLTPLTRRSFPADSPHNLTDTLQNERLATIAAAASSSNNNTTETTTLLDLNAASLKYVNRIGSDAAHAYDLKEGDNTHLNDWGSVVFGRLVADLLLATEAGECLGPWIRRNETLSQAIRDGAPA</sequence>
<dbReference type="PANTHER" id="PTHR43695:SF2">
    <property type="entry name" value="PUTATIVE (AFU_ORTHOLOGUE AFUA_2G17250)-RELATED"/>
    <property type="match status" value="1"/>
</dbReference>
<reference evidence="3 4" key="1">
    <citation type="submission" date="2023-01" db="EMBL/GenBank/DDBJ databases">
        <title>Analysis of 21 Apiospora genomes using comparative genomics revels a genus with tremendous synthesis potential of carbohydrate active enzymes and secondary metabolites.</title>
        <authorList>
            <person name="Sorensen T."/>
        </authorList>
    </citation>
    <scope>NUCLEOTIDE SEQUENCE [LARGE SCALE GENOMIC DNA]</scope>
    <source>
        <strain evidence="3 4">CBS 114990</strain>
    </source>
</reference>
<protein>
    <recommendedName>
        <fullName evidence="2">SGNH hydrolase-type esterase domain-containing protein</fullName>
    </recommendedName>
</protein>
<evidence type="ECO:0000259" key="2">
    <source>
        <dbReference type="Pfam" id="PF13472"/>
    </source>
</evidence>
<keyword evidence="4" id="KW-1185">Reference proteome</keyword>
<dbReference type="InterPro" id="IPR013830">
    <property type="entry name" value="SGNH_hydro"/>
</dbReference>
<dbReference type="Proteomes" id="UP001433268">
    <property type="component" value="Unassembled WGS sequence"/>
</dbReference>
<dbReference type="InterPro" id="IPR037459">
    <property type="entry name" value="RhgT-like"/>
</dbReference>
<dbReference type="SUPFAM" id="SSF52266">
    <property type="entry name" value="SGNH hydrolase"/>
    <property type="match status" value="1"/>
</dbReference>
<dbReference type="GeneID" id="92050755"/>